<sequence>MPRNPVWLQADSAKSYVFSALIIVGILVCLRLLCYAIRVLVMRRDVEDGQTGPSSSRGNTAEMQPGNLNSRPLSSYMNKTSPESTSLVFKGR</sequence>
<proteinExistence type="predicted"/>
<name>A0AAW2YDM3_9LAMI</name>
<accession>A0AAW2YDM3</accession>
<reference evidence="3" key="2">
    <citation type="journal article" date="2024" name="Plant">
        <title>Genomic evolution and insights into agronomic trait innovations of Sesamum species.</title>
        <authorList>
            <person name="Miao H."/>
            <person name="Wang L."/>
            <person name="Qu L."/>
            <person name="Liu H."/>
            <person name="Sun Y."/>
            <person name="Le M."/>
            <person name="Wang Q."/>
            <person name="Wei S."/>
            <person name="Zheng Y."/>
            <person name="Lin W."/>
            <person name="Duan Y."/>
            <person name="Cao H."/>
            <person name="Xiong S."/>
            <person name="Wang X."/>
            <person name="Wei L."/>
            <person name="Li C."/>
            <person name="Ma Q."/>
            <person name="Ju M."/>
            <person name="Zhao R."/>
            <person name="Li G."/>
            <person name="Mu C."/>
            <person name="Tian Q."/>
            <person name="Mei H."/>
            <person name="Zhang T."/>
            <person name="Gao T."/>
            <person name="Zhang H."/>
        </authorList>
    </citation>
    <scope>NUCLEOTIDE SEQUENCE</scope>
    <source>
        <strain evidence="3">KEN1</strain>
    </source>
</reference>
<gene>
    <name evidence="3" type="ORF">Slati_0274200</name>
</gene>
<evidence type="ECO:0000256" key="1">
    <source>
        <dbReference type="SAM" id="MobiDB-lite"/>
    </source>
</evidence>
<feature type="transmembrane region" description="Helical" evidence="2">
    <location>
        <begin position="15"/>
        <end position="34"/>
    </location>
</feature>
<protein>
    <submittedName>
        <fullName evidence="3">Uncharacterized protein</fullName>
    </submittedName>
</protein>
<evidence type="ECO:0000313" key="3">
    <source>
        <dbReference type="EMBL" id="KAL0463866.1"/>
    </source>
</evidence>
<dbReference type="EMBL" id="JACGWN010000001">
    <property type="protein sequence ID" value="KAL0463866.1"/>
    <property type="molecule type" value="Genomic_DNA"/>
</dbReference>
<feature type="region of interest" description="Disordered" evidence="1">
    <location>
        <begin position="47"/>
        <end position="92"/>
    </location>
</feature>
<keyword evidence="2" id="KW-1133">Transmembrane helix</keyword>
<keyword evidence="2" id="KW-0472">Membrane</keyword>
<feature type="compositionally biased region" description="Polar residues" evidence="1">
    <location>
        <begin position="51"/>
        <end position="92"/>
    </location>
</feature>
<keyword evidence="2" id="KW-0812">Transmembrane</keyword>
<evidence type="ECO:0000256" key="2">
    <source>
        <dbReference type="SAM" id="Phobius"/>
    </source>
</evidence>
<reference evidence="3" key="1">
    <citation type="submission" date="2020-06" db="EMBL/GenBank/DDBJ databases">
        <authorList>
            <person name="Li T."/>
            <person name="Hu X."/>
            <person name="Zhang T."/>
            <person name="Song X."/>
            <person name="Zhang H."/>
            <person name="Dai N."/>
            <person name="Sheng W."/>
            <person name="Hou X."/>
            <person name="Wei L."/>
        </authorList>
    </citation>
    <scope>NUCLEOTIDE SEQUENCE</scope>
    <source>
        <strain evidence="3">KEN1</strain>
        <tissue evidence="3">Leaf</tissue>
    </source>
</reference>
<comment type="caution">
    <text evidence="3">The sequence shown here is derived from an EMBL/GenBank/DDBJ whole genome shotgun (WGS) entry which is preliminary data.</text>
</comment>
<organism evidence="3">
    <name type="scientific">Sesamum latifolium</name>
    <dbReference type="NCBI Taxonomy" id="2727402"/>
    <lineage>
        <taxon>Eukaryota</taxon>
        <taxon>Viridiplantae</taxon>
        <taxon>Streptophyta</taxon>
        <taxon>Embryophyta</taxon>
        <taxon>Tracheophyta</taxon>
        <taxon>Spermatophyta</taxon>
        <taxon>Magnoliopsida</taxon>
        <taxon>eudicotyledons</taxon>
        <taxon>Gunneridae</taxon>
        <taxon>Pentapetalae</taxon>
        <taxon>asterids</taxon>
        <taxon>lamiids</taxon>
        <taxon>Lamiales</taxon>
        <taxon>Pedaliaceae</taxon>
        <taxon>Sesamum</taxon>
    </lineage>
</organism>
<dbReference type="AlphaFoldDB" id="A0AAW2YDM3"/>